<dbReference type="InterPro" id="IPR027417">
    <property type="entry name" value="P-loop_NTPase"/>
</dbReference>
<sequence length="323" mass="35073">MTTITLESLTKDYPTRRAVDDVSFDIHGGEIFGFVGSNGAGKTTTMRMMLGVTAPTSGRVLLDGAPITAENRSQFGYMPEERGLYPKMHVHDQLVYLARLHGTDRDRAEANATMWEERLSISHYRDDTVEALSLGNQQRVQLASALTHDPTALVLDEPFSGLDPLAVESMSATLRQKADEGLPVLFSSHQLELVEKLCDRVGILSNGSLVACGTIAQLRANAPARTEFGGSASACETVRREAHAAGLQVTEHGDGLLVDGAPEDPRVARLATVALEASGLTRFARYDEPLSLMYRSVVDVSPATPAETEPTPKRRWWKKGGAR</sequence>
<dbReference type="GO" id="GO:0046677">
    <property type="term" value="P:response to antibiotic"/>
    <property type="evidence" value="ECO:0007669"/>
    <property type="project" value="UniProtKB-KW"/>
</dbReference>
<dbReference type="AlphaFoldDB" id="A0A8I0G845"/>
<evidence type="ECO:0000256" key="4">
    <source>
        <dbReference type="ARBA" id="ARBA00022741"/>
    </source>
</evidence>
<dbReference type="InterPro" id="IPR017871">
    <property type="entry name" value="ABC_transporter-like_CS"/>
</dbReference>
<reference evidence="9 10" key="1">
    <citation type="submission" date="2020-08" db="EMBL/GenBank/DDBJ databases">
        <title>Winkia gen. nov., sp. nov., isolated from faeces of the Anser albifrons in China.</title>
        <authorList>
            <person name="Liu Q."/>
        </authorList>
    </citation>
    <scope>NUCLEOTIDE SEQUENCE [LARGE SCALE GENOMIC DNA]</scope>
    <source>
        <strain evidence="9 10">C62</strain>
    </source>
</reference>
<evidence type="ECO:0000256" key="7">
    <source>
        <dbReference type="SAM" id="MobiDB-lite"/>
    </source>
</evidence>
<dbReference type="Gene3D" id="3.40.50.300">
    <property type="entry name" value="P-loop containing nucleotide triphosphate hydrolases"/>
    <property type="match status" value="1"/>
</dbReference>
<dbReference type="SUPFAM" id="SSF52540">
    <property type="entry name" value="P-loop containing nucleoside triphosphate hydrolases"/>
    <property type="match status" value="1"/>
</dbReference>
<dbReference type="EMBL" id="JACRUO010000001">
    <property type="protein sequence ID" value="MBD3689612.1"/>
    <property type="molecule type" value="Genomic_DNA"/>
</dbReference>
<feature type="compositionally biased region" description="Basic residues" evidence="7">
    <location>
        <begin position="313"/>
        <end position="323"/>
    </location>
</feature>
<name>A0A8I0G845_9ACTO</name>
<dbReference type="RefSeq" id="WP_191071646.1">
    <property type="nucleotide sequence ID" value="NZ_JACRUO010000001.1"/>
</dbReference>
<feature type="domain" description="ABC transporter" evidence="8">
    <location>
        <begin position="4"/>
        <end position="231"/>
    </location>
</feature>
<gene>
    <name evidence="9" type="ORF">H8R10_05150</name>
</gene>
<feature type="region of interest" description="Disordered" evidence="7">
    <location>
        <begin position="302"/>
        <end position="323"/>
    </location>
</feature>
<dbReference type="PROSITE" id="PS00211">
    <property type="entry name" value="ABC_TRANSPORTER_1"/>
    <property type="match status" value="1"/>
</dbReference>
<dbReference type="InterPro" id="IPR003593">
    <property type="entry name" value="AAA+_ATPase"/>
</dbReference>
<dbReference type="PANTHER" id="PTHR42711:SF5">
    <property type="entry name" value="ABC TRANSPORTER ATP-BINDING PROTEIN NATA"/>
    <property type="match status" value="1"/>
</dbReference>
<keyword evidence="4" id="KW-0547">Nucleotide-binding</keyword>
<evidence type="ECO:0000256" key="1">
    <source>
        <dbReference type="ARBA" id="ARBA00004202"/>
    </source>
</evidence>
<dbReference type="GO" id="GO:0005886">
    <property type="term" value="C:plasma membrane"/>
    <property type="evidence" value="ECO:0007669"/>
    <property type="project" value="UniProtKB-SubCell"/>
</dbReference>
<comment type="subcellular location">
    <subcellularLocation>
        <location evidence="1">Cell membrane</location>
        <topology evidence="1">Peripheral membrane protein</topology>
    </subcellularLocation>
</comment>
<evidence type="ECO:0000313" key="10">
    <source>
        <dbReference type="Proteomes" id="UP000627538"/>
    </source>
</evidence>
<dbReference type="SMART" id="SM00382">
    <property type="entry name" value="AAA"/>
    <property type="match status" value="1"/>
</dbReference>
<evidence type="ECO:0000259" key="8">
    <source>
        <dbReference type="PROSITE" id="PS50893"/>
    </source>
</evidence>
<comment type="similarity">
    <text evidence="2">Belongs to the ABC transporter superfamily.</text>
</comment>
<dbReference type="PROSITE" id="PS50893">
    <property type="entry name" value="ABC_TRANSPORTER_2"/>
    <property type="match status" value="1"/>
</dbReference>
<keyword evidence="5 9" id="KW-0067">ATP-binding</keyword>
<dbReference type="GO" id="GO:0005524">
    <property type="term" value="F:ATP binding"/>
    <property type="evidence" value="ECO:0007669"/>
    <property type="project" value="UniProtKB-KW"/>
</dbReference>
<comment type="caution">
    <text evidence="9">The sequence shown here is derived from an EMBL/GenBank/DDBJ whole genome shotgun (WGS) entry which is preliminary data.</text>
</comment>
<proteinExistence type="inferred from homology"/>
<evidence type="ECO:0000313" key="9">
    <source>
        <dbReference type="EMBL" id="MBD3689612.1"/>
    </source>
</evidence>
<dbReference type="Proteomes" id="UP000627538">
    <property type="component" value="Unassembled WGS sequence"/>
</dbReference>
<dbReference type="Pfam" id="PF00005">
    <property type="entry name" value="ABC_tran"/>
    <property type="match status" value="1"/>
</dbReference>
<protein>
    <submittedName>
        <fullName evidence="9">ATP-binding cassette domain-containing protein</fullName>
    </submittedName>
</protein>
<organism evidence="9 10">
    <name type="scientific">Nanchangia anserum</name>
    <dbReference type="NCBI Taxonomy" id="2692125"/>
    <lineage>
        <taxon>Bacteria</taxon>
        <taxon>Bacillati</taxon>
        <taxon>Actinomycetota</taxon>
        <taxon>Actinomycetes</taxon>
        <taxon>Actinomycetales</taxon>
        <taxon>Actinomycetaceae</taxon>
        <taxon>Nanchangia</taxon>
    </lineage>
</organism>
<keyword evidence="3" id="KW-0813">Transport</keyword>
<keyword evidence="6" id="KW-0046">Antibiotic resistance</keyword>
<dbReference type="GO" id="GO:0016887">
    <property type="term" value="F:ATP hydrolysis activity"/>
    <property type="evidence" value="ECO:0007669"/>
    <property type="project" value="InterPro"/>
</dbReference>
<evidence type="ECO:0000256" key="2">
    <source>
        <dbReference type="ARBA" id="ARBA00005417"/>
    </source>
</evidence>
<evidence type="ECO:0000256" key="5">
    <source>
        <dbReference type="ARBA" id="ARBA00022840"/>
    </source>
</evidence>
<dbReference type="InterPro" id="IPR003439">
    <property type="entry name" value="ABC_transporter-like_ATP-bd"/>
</dbReference>
<evidence type="ECO:0000256" key="3">
    <source>
        <dbReference type="ARBA" id="ARBA00022448"/>
    </source>
</evidence>
<evidence type="ECO:0000256" key="6">
    <source>
        <dbReference type="ARBA" id="ARBA00023251"/>
    </source>
</evidence>
<accession>A0A8I0G845</accession>
<keyword evidence="10" id="KW-1185">Reference proteome</keyword>
<dbReference type="InterPro" id="IPR050763">
    <property type="entry name" value="ABC_transporter_ATP-binding"/>
</dbReference>
<dbReference type="PANTHER" id="PTHR42711">
    <property type="entry name" value="ABC TRANSPORTER ATP-BINDING PROTEIN"/>
    <property type="match status" value="1"/>
</dbReference>